<organism evidence="1 2">
    <name type="scientific">Caenorhabditis nigoni</name>
    <dbReference type="NCBI Taxonomy" id="1611254"/>
    <lineage>
        <taxon>Eukaryota</taxon>
        <taxon>Metazoa</taxon>
        <taxon>Ecdysozoa</taxon>
        <taxon>Nematoda</taxon>
        <taxon>Chromadorea</taxon>
        <taxon>Rhabditida</taxon>
        <taxon>Rhabditina</taxon>
        <taxon>Rhabditomorpha</taxon>
        <taxon>Rhabditoidea</taxon>
        <taxon>Rhabditidae</taxon>
        <taxon>Peloderinae</taxon>
        <taxon>Caenorhabditis</taxon>
    </lineage>
</organism>
<dbReference type="EMBL" id="PDUG01000006">
    <property type="protein sequence ID" value="PIC15408.1"/>
    <property type="molecule type" value="Genomic_DNA"/>
</dbReference>
<dbReference type="PANTHER" id="PTHR21503">
    <property type="entry name" value="F-BOX-CONTAINING HYPOTHETICAL PROTEIN C.ELEGANS"/>
    <property type="match status" value="1"/>
</dbReference>
<dbReference type="Proteomes" id="UP000230233">
    <property type="component" value="Chromosome X"/>
</dbReference>
<dbReference type="OrthoDB" id="5777451at2759"/>
<dbReference type="AlphaFoldDB" id="A0A2G5SK29"/>
<accession>A0A2G5SK29</accession>
<evidence type="ECO:0000313" key="1">
    <source>
        <dbReference type="EMBL" id="PIC15408.1"/>
    </source>
</evidence>
<dbReference type="PANTHER" id="PTHR21503:SF8">
    <property type="entry name" value="F-BOX ASSOCIATED DOMAIN-CONTAINING PROTEIN-RELATED"/>
    <property type="match status" value="1"/>
</dbReference>
<name>A0A2G5SK29_9PELO</name>
<evidence type="ECO:0000313" key="2">
    <source>
        <dbReference type="Proteomes" id="UP000230233"/>
    </source>
</evidence>
<reference evidence="2" key="1">
    <citation type="submission" date="2017-10" db="EMBL/GenBank/DDBJ databases">
        <title>Rapid genome shrinkage in a self-fertile nematode reveals novel sperm competition proteins.</title>
        <authorList>
            <person name="Yin D."/>
            <person name="Schwarz E.M."/>
            <person name="Thomas C.G."/>
            <person name="Felde R.L."/>
            <person name="Korf I.F."/>
            <person name="Cutter A.D."/>
            <person name="Schartner C.M."/>
            <person name="Ralston E.J."/>
            <person name="Meyer B.J."/>
            <person name="Haag E.S."/>
        </authorList>
    </citation>
    <scope>NUCLEOTIDE SEQUENCE [LARGE SCALE GENOMIC DNA]</scope>
    <source>
        <strain evidence="2">JU1422</strain>
    </source>
</reference>
<proteinExistence type="predicted"/>
<comment type="caution">
    <text evidence="1">The sequence shown here is derived from an EMBL/GenBank/DDBJ whole genome shotgun (WGS) entry which is preliminary data.</text>
</comment>
<protein>
    <recommendedName>
        <fullName evidence="3">F-box domain-containing protein</fullName>
    </recommendedName>
</protein>
<evidence type="ECO:0008006" key="3">
    <source>
        <dbReference type="Google" id="ProtNLM"/>
    </source>
</evidence>
<sequence>MNSVDFVDLHMTPFTRILEHLTLTDMFLASFTNENAHNILEDVFVRTFISIQAFDGKFDLKVKSPGPRATLCFTTQKIIYDQPERERKMVLHIRGHRTEMTLMHGLNQKEKYIHVEKKYVPLMLTVVFDYIRELFGTTDFNVCVSLNKMRKYLPDMDVLCMTIVDKKMSAGTLERLLARIRVHEHLRLLAKVTGSLPENSAIHNISQLHTQGTWMKFKHIMRFNGEHALFDRNCFTEENIVDFIAHFLLGGFPNLQTVIMRSKNRLDYKKVTQHVASRPWDPTQRARHFMYTPEISSVMNDQHLRQLTDCTYGFDIVCGQGRLATFQITPNHFVFFVWTDPFPWRHMLVDHH</sequence>
<gene>
    <name evidence="1" type="primary">Cnig_chr_X.g22394</name>
    <name evidence="1" type="ORF">B9Z55_022394</name>
</gene>
<keyword evidence="2" id="KW-1185">Reference proteome</keyword>